<dbReference type="Proteomes" id="UP000516028">
    <property type="component" value="Chromosome"/>
</dbReference>
<name>A0A7H0GQS0_9BURK</name>
<dbReference type="InterPro" id="IPR010982">
    <property type="entry name" value="Lambda_DNA-bd_dom_sf"/>
</dbReference>
<dbReference type="CDD" id="cd00093">
    <property type="entry name" value="HTH_XRE"/>
    <property type="match status" value="1"/>
</dbReference>
<dbReference type="EMBL" id="CP060783">
    <property type="protein sequence ID" value="QNP50636.1"/>
    <property type="molecule type" value="Genomic_DNA"/>
</dbReference>
<protein>
    <submittedName>
        <fullName evidence="2">Helix-turn-helix transcriptional regulator</fullName>
    </submittedName>
</protein>
<dbReference type="AlphaFoldDB" id="A0A7H0GQS0"/>
<accession>A0A7H0GQS0</accession>
<organism evidence="2 3">
    <name type="scientific">Diaphorobacter aerolatus</name>
    <dbReference type="NCBI Taxonomy" id="1288495"/>
    <lineage>
        <taxon>Bacteria</taxon>
        <taxon>Pseudomonadati</taxon>
        <taxon>Pseudomonadota</taxon>
        <taxon>Betaproteobacteria</taxon>
        <taxon>Burkholderiales</taxon>
        <taxon>Comamonadaceae</taxon>
        <taxon>Diaphorobacter</taxon>
    </lineage>
</organism>
<dbReference type="GO" id="GO:0003677">
    <property type="term" value="F:DNA binding"/>
    <property type="evidence" value="ECO:0007669"/>
    <property type="project" value="InterPro"/>
</dbReference>
<dbReference type="InterPro" id="IPR001387">
    <property type="entry name" value="Cro/C1-type_HTH"/>
</dbReference>
<evidence type="ECO:0000313" key="2">
    <source>
        <dbReference type="EMBL" id="QNP50636.1"/>
    </source>
</evidence>
<dbReference type="Pfam" id="PF01381">
    <property type="entry name" value="HTH_3"/>
    <property type="match status" value="1"/>
</dbReference>
<sequence>MTQEDMAIKLDCGVEAVSRLERGTVLSTIPRLIEIAEVLGVPFNELIGVSSDIPSDQALHITRMLEKLNPSDRLLVLGFVEQLVKRLSS</sequence>
<keyword evidence="3" id="KW-1185">Reference proteome</keyword>
<dbReference type="PROSITE" id="PS50943">
    <property type="entry name" value="HTH_CROC1"/>
    <property type="match status" value="1"/>
</dbReference>
<evidence type="ECO:0000313" key="3">
    <source>
        <dbReference type="Proteomes" id="UP000516028"/>
    </source>
</evidence>
<feature type="domain" description="HTH cro/C1-type" evidence="1">
    <location>
        <begin position="1"/>
        <end position="46"/>
    </location>
</feature>
<dbReference type="KEGG" id="daer:H9K75_20740"/>
<gene>
    <name evidence="2" type="ORF">H9K75_20740</name>
</gene>
<dbReference type="Gene3D" id="1.10.260.40">
    <property type="entry name" value="lambda repressor-like DNA-binding domains"/>
    <property type="match status" value="1"/>
</dbReference>
<evidence type="ECO:0000259" key="1">
    <source>
        <dbReference type="PROSITE" id="PS50943"/>
    </source>
</evidence>
<dbReference type="SUPFAM" id="SSF47413">
    <property type="entry name" value="lambda repressor-like DNA-binding domains"/>
    <property type="match status" value="1"/>
</dbReference>
<reference evidence="2 3" key="1">
    <citation type="submission" date="2020-08" db="EMBL/GenBank/DDBJ databases">
        <title>Genome sequence of Diaphorobacter aerolatus KACC 16536T.</title>
        <authorList>
            <person name="Hyun D.-W."/>
            <person name="Bae J.-W."/>
        </authorList>
    </citation>
    <scope>NUCLEOTIDE SEQUENCE [LARGE SCALE GENOMIC DNA]</scope>
    <source>
        <strain evidence="2 3">KACC 16536</strain>
    </source>
</reference>
<proteinExistence type="predicted"/>